<name>A0ABQ9ERU2_TEGGR</name>
<evidence type="ECO:0000256" key="1">
    <source>
        <dbReference type="SAM" id="MobiDB-lite"/>
    </source>
</evidence>
<proteinExistence type="predicted"/>
<feature type="non-terminal residue" evidence="3">
    <location>
        <position position="248"/>
    </location>
</feature>
<sequence>MCLYKCFIKARHKIVPVSGQIFINKAYHFAKELEISDLRPLGVALIDLKFVGADEAYKTEARDAVEMFVVAGDTVTHSDTLDKPISTDGNDTDENGKVPGLDETGRFHYEWGKTIIIHKKGELNIPVNYKGTDDKWYEEQAGYRHGYSTVDNCFVLQAIAFACVRQNLRGEKCHGGKNAVKIESLMLGSNMDGSEKIKATFNDFPDIYKHNKRAWMTGDIFIEWLHETERKSTKEKRKILILIDNPPL</sequence>
<dbReference type="EMBL" id="JARBDR010000811">
    <property type="protein sequence ID" value="KAJ8306662.1"/>
    <property type="molecule type" value="Genomic_DNA"/>
</dbReference>
<comment type="caution">
    <text evidence="3">The sequence shown here is derived from an EMBL/GenBank/DDBJ whole genome shotgun (WGS) entry which is preliminary data.</text>
</comment>
<protein>
    <recommendedName>
        <fullName evidence="2">DDE-1 domain-containing protein</fullName>
    </recommendedName>
</protein>
<dbReference type="Proteomes" id="UP001217089">
    <property type="component" value="Unassembled WGS sequence"/>
</dbReference>
<dbReference type="Pfam" id="PF03184">
    <property type="entry name" value="DDE_1"/>
    <property type="match status" value="1"/>
</dbReference>
<evidence type="ECO:0000313" key="3">
    <source>
        <dbReference type="EMBL" id="KAJ8306662.1"/>
    </source>
</evidence>
<dbReference type="InterPro" id="IPR004875">
    <property type="entry name" value="DDE_SF_endonuclease_dom"/>
</dbReference>
<reference evidence="3 4" key="1">
    <citation type="submission" date="2022-12" db="EMBL/GenBank/DDBJ databases">
        <title>Chromosome-level genome of Tegillarca granosa.</title>
        <authorList>
            <person name="Kim J."/>
        </authorList>
    </citation>
    <scope>NUCLEOTIDE SEQUENCE [LARGE SCALE GENOMIC DNA]</scope>
    <source>
        <strain evidence="3">Teg-2019</strain>
        <tissue evidence="3">Adductor muscle</tissue>
    </source>
</reference>
<accession>A0ABQ9ERU2</accession>
<evidence type="ECO:0000313" key="4">
    <source>
        <dbReference type="Proteomes" id="UP001217089"/>
    </source>
</evidence>
<evidence type="ECO:0000259" key="2">
    <source>
        <dbReference type="Pfam" id="PF03184"/>
    </source>
</evidence>
<feature type="region of interest" description="Disordered" evidence="1">
    <location>
        <begin position="80"/>
        <end position="99"/>
    </location>
</feature>
<feature type="domain" description="DDE-1" evidence="2">
    <location>
        <begin position="202"/>
        <end position="245"/>
    </location>
</feature>
<gene>
    <name evidence="3" type="ORF">KUTeg_015703</name>
</gene>
<organism evidence="3 4">
    <name type="scientific">Tegillarca granosa</name>
    <name type="common">Malaysian cockle</name>
    <name type="synonym">Anadara granosa</name>
    <dbReference type="NCBI Taxonomy" id="220873"/>
    <lineage>
        <taxon>Eukaryota</taxon>
        <taxon>Metazoa</taxon>
        <taxon>Spiralia</taxon>
        <taxon>Lophotrochozoa</taxon>
        <taxon>Mollusca</taxon>
        <taxon>Bivalvia</taxon>
        <taxon>Autobranchia</taxon>
        <taxon>Pteriomorphia</taxon>
        <taxon>Arcoida</taxon>
        <taxon>Arcoidea</taxon>
        <taxon>Arcidae</taxon>
        <taxon>Tegillarca</taxon>
    </lineage>
</organism>
<keyword evidence="4" id="KW-1185">Reference proteome</keyword>